<dbReference type="Proteomes" id="UP000538955">
    <property type="component" value="Unassembled WGS sequence"/>
</dbReference>
<dbReference type="EMBL" id="JABBMI010000091">
    <property type="protein sequence ID" value="NMK55315.1"/>
    <property type="molecule type" value="Genomic_DNA"/>
</dbReference>
<dbReference type="InterPro" id="IPR006542">
    <property type="entry name" value="DUF1093"/>
</dbReference>
<reference evidence="3 4" key="1">
    <citation type="submission" date="2020-04" db="EMBL/GenBank/DDBJ databases">
        <title>The Epidemiology and Molecular Characteristics of Linezolid-Resistant Staphylococcus capitis in Huashan Hospital, Shanghai.</title>
        <authorList>
            <person name="Ding L."/>
            <person name="Li P."/>
            <person name="Yang Y."/>
            <person name="Lin D."/>
            <person name="Xu X."/>
        </authorList>
    </citation>
    <scope>NUCLEOTIDE SEQUENCE [LARGE SCALE GENOMIC DNA]</scope>
    <source>
        <strain evidence="2 4">12-86</strain>
        <strain evidence="1 3">17-84</strain>
    </source>
</reference>
<accession>A0A7X9WHJ3</accession>
<dbReference type="Proteomes" id="UP000550736">
    <property type="component" value="Unassembled WGS sequence"/>
</dbReference>
<dbReference type="Pfam" id="PF06486">
    <property type="entry name" value="DUF1093"/>
    <property type="match status" value="1"/>
</dbReference>
<dbReference type="SUPFAM" id="SSF159121">
    <property type="entry name" value="BC4932-like"/>
    <property type="match status" value="1"/>
</dbReference>
<dbReference type="InterPro" id="IPR036166">
    <property type="entry name" value="YxeA-like_sf"/>
</dbReference>
<dbReference type="RefSeq" id="WP_030061374.1">
    <property type="nucleotide sequence ID" value="NZ_AP014956.1"/>
</dbReference>
<name>A0A7X9WHJ3_STACP</name>
<evidence type="ECO:0000313" key="4">
    <source>
        <dbReference type="Proteomes" id="UP000550736"/>
    </source>
</evidence>
<evidence type="ECO:0000313" key="1">
    <source>
        <dbReference type="EMBL" id="NMK55315.1"/>
    </source>
</evidence>
<dbReference type="PANTHER" id="PTHR36433:SF2">
    <property type="entry name" value="YXEA FAMILY PROTEIN"/>
    <property type="match status" value="1"/>
</dbReference>
<evidence type="ECO:0000313" key="3">
    <source>
        <dbReference type="Proteomes" id="UP000538955"/>
    </source>
</evidence>
<dbReference type="PANTHER" id="PTHR36433">
    <property type="entry name" value="HYPOTHETICAL CYTOSOLIC PROTEIN"/>
    <property type="match status" value="1"/>
</dbReference>
<dbReference type="Gene3D" id="2.40.50.480">
    <property type="match status" value="1"/>
</dbReference>
<sequence length="132" mass="15345">MKALKKLSITLGVFILLIGALMLVGKIYSEHHPNDPTVRDLNKYNFMIPKEDYFVKTDKPVKKEKFGTDFYNYTYKTVGYDKKGDGKKITYTATKKLKTNHYLKLTTKQDQVLSYSKVKKREIPEDANKNLN</sequence>
<dbReference type="NCBIfam" id="TIGR01655">
    <property type="entry name" value="yxeA_fam"/>
    <property type="match status" value="1"/>
</dbReference>
<gene>
    <name evidence="2" type="ORF">HHM13_11310</name>
    <name evidence="1" type="ORF">HHM24_11390</name>
</gene>
<proteinExistence type="predicted"/>
<keyword evidence="3" id="KW-1185">Reference proteome</keyword>
<dbReference type="AlphaFoldDB" id="A0A7X9WHJ3"/>
<protein>
    <submittedName>
        <fullName evidence="2">YxeA family protein</fullName>
    </submittedName>
</protein>
<comment type="caution">
    <text evidence="2">The sequence shown here is derived from an EMBL/GenBank/DDBJ whole genome shotgun (WGS) entry which is preliminary data.</text>
</comment>
<evidence type="ECO:0000313" key="2">
    <source>
        <dbReference type="EMBL" id="NMK98644.1"/>
    </source>
</evidence>
<dbReference type="EMBL" id="JABBLX010000055">
    <property type="protein sequence ID" value="NMK98644.1"/>
    <property type="molecule type" value="Genomic_DNA"/>
</dbReference>
<organism evidence="2 4">
    <name type="scientific">Staphylococcus capitis</name>
    <dbReference type="NCBI Taxonomy" id="29388"/>
    <lineage>
        <taxon>Bacteria</taxon>
        <taxon>Bacillati</taxon>
        <taxon>Bacillota</taxon>
        <taxon>Bacilli</taxon>
        <taxon>Bacillales</taxon>
        <taxon>Staphylococcaceae</taxon>
        <taxon>Staphylococcus</taxon>
    </lineage>
</organism>